<gene>
    <name evidence="2" type="ORF">AKJ17_13600</name>
</gene>
<comment type="caution">
    <text evidence="2">The sequence shown here is derived from an EMBL/GenBank/DDBJ whole genome shotgun (WGS) entry which is preliminary data.</text>
</comment>
<dbReference type="OrthoDB" id="9780149at2"/>
<evidence type="ECO:0000313" key="3">
    <source>
        <dbReference type="Proteomes" id="UP000037515"/>
    </source>
</evidence>
<dbReference type="Gene3D" id="3.40.50.300">
    <property type="entry name" value="P-loop containing nucleotide triphosphate hydrolases"/>
    <property type="match status" value="1"/>
</dbReference>
<sequence length="279" mass="31505">MYFEHFGFQKPPFSLTPSTELFLGLGPHYEAIQTVNTAINMGEGFIKLTGEVGTGKTMICRMMVNHFPEHIQLVYLPNPALNGDELRVAVAAELGIEADSSSTLVEKIHQQLIDLANCGRQVVVFVDEAQALPDDALEVLRLFGNIETEQQKLIQIVLIGQPELDERLQQHQLRQLRQRITFSAQLRALSLAETTAYIESRLEKAGGDKSLFSLAQKKAIWQASQGIPRLINQISHKTLLLAYSHNEEKVENTHLFDAIHDTYDSRKPRFKSPMLWGWS</sequence>
<dbReference type="STRING" id="693.AKJ17_13600"/>
<dbReference type="SUPFAM" id="SSF52540">
    <property type="entry name" value="P-loop containing nucleoside triphosphate hydrolases"/>
    <property type="match status" value="1"/>
</dbReference>
<dbReference type="InterPro" id="IPR027417">
    <property type="entry name" value="P-loop_NTPase"/>
</dbReference>
<feature type="domain" description="ORC1/DEAH AAA+ ATPase" evidence="1">
    <location>
        <begin position="41"/>
        <end position="168"/>
    </location>
</feature>
<dbReference type="Proteomes" id="UP000037515">
    <property type="component" value="Unassembled WGS sequence"/>
</dbReference>
<protein>
    <submittedName>
        <fullName evidence="2">MSHA biogenesis protein MshM</fullName>
    </submittedName>
</protein>
<dbReference type="InterPro" id="IPR049945">
    <property type="entry name" value="AAA_22"/>
</dbReference>
<dbReference type="EMBL" id="LHPJ01000011">
    <property type="protein sequence ID" value="KOO02767.1"/>
    <property type="molecule type" value="Genomic_DNA"/>
</dbReference>
<dbReference type="PANTHER" id="PTHR35894">
    <property type="entry name" value="GENERAL SECRETION PATHWAY PROTEIN A-RELATED"/>
    <property type="match status" value="1"/>
</dbReference>
<proteinExistence type="predicted"/>
<reference evidence="3" key="1">
    <citation type="submission" date="2015-08" db="EMBL/GenBank/DDBJ databases">
        <title>Vibrio galatheae sp. nov., a novel member of the Vibrionaceae family isolated from the Solomon Islands.</title>
        <authorList>
            <person name="Giubergia S."/>
            <person name="Machado H."/>
            <person name="Mateiu R.V."/>
            <person name="Gram L."/>
        </authorList>
    </citation>
    <scope>NUCLEOTIDE SEQUENCE [LARGE SCALE GENOMIC DNA]</scope>
    <source>
        <strain evidence="3">DSM 19584</strain>
    </source>
</reference>
<keyword evidence="3" id="KW-1185">Reference proteome</keyword>
<accession>A0A0M0HLT6</accession>
<evidence type="ECO:0000259" key="1">
    <source>
        <dbReference type="Pfam" id="PF13401"/>
    </source>
</evidence>
<dbReference type="PANTHER" id="PTHR35894:SF7">
    <property type="entry name" value="GENERAL SECRETION PATHWAY PROTEIN A-RELATED"/>
    <property type="match status" value="1"/>
</dbReference>
<name>A0A0M0HLT6_VIBNE</name>
<evidence type="ECO:0000313" key="2">
    <source>
        <dbReference type="EMBL" id="KOO02767.1"/>
    </source>
</evidence>
<dbReference type="InterPro" id="IPR052026">
    <property type="entry name" value="ExeA_AAA_ATPase_DNA-bind"/>
</dbReference>
<dbReference type="RefSeq" id="WP_053396365.1">
    <property type="nucleotide sequence ID" value="NZ_LHPJ01000011.1"/>
</dbReference>
<dbReference type="Pfam" id="PF13401">
    <property type="entry name" value="AAA_22"/>
    <property type="match status" value="1"/>
</dbReference>
<dbReference type="PATRIC" id="fig|693.5.peg.2786"/>
<organism evidence="2 3">
    <name type="scientific">Vibrio nereis</name>
    <dbReference type="NCBI Taxonomy" id="693"/>
    <lineage>
        <taxon>Bacteria</taxon>
        <taxon>Pseudomonadati</taxon>
        <taxon>Pseudomonadota</taxon>
        <taxon>Gammaproteobacteria</taxon>
        <taxon>Vibrionales</taxon>
        <taxon>Vibrionaceae</taxon>
        <taxon>Vibrio</taxon>
    </lineage>
</organism>
<dbReference type="GO" id="GO:0016887">
    <property type="term" value="F:ATP hydrolysis activity"/>
    <property type="evidence" value="ECO:0007669"/>
    <property type="project" value="InterPro"/>
</dbReference>
<dbReference type="AlphaFoldDB" id="A0A0M0HLT6"/>